<dbReference type="EMBL" id="GBRH01180137">
    <property type="protein sequence ID" value="JAE17759.1"/>
    <property type="molecule type" value="Transcribed_RNA"/>
</dbReference>
<reference evidence="1" key="1">
    <citation type="submission" date="2014-09" db="EMBL/GenBank/DDBJ databases">
        <authorList>
            <person name="Magalhaes I.L.F."/>
            <person name="Oliveira U."/>
            <person name="Santos F.R."/>
            <person name="Vidigal T.H.D.A."/>
            <person name="Brescovit A.D."/>
            <person name="Santos A.J."/>
        </authorList>
    </citation>
    <scope>NUCLEOTIDE SEQUENCE</scope>
    <source>
        <tissue evidence="1">Shoot tissue taken approximately 20 cm above the soil surface</tissue>
    </source>
</reference>
<name>A0A0A9G2R6_ARUDO</name>
<evidence type="ECO:0000313" key="1">
    <source>
        <dbReference type="EMBL" id="JAE17759.1"/>
    </source>
</evidence>
<proteinExistence type="predicted"/>
<sequence length="21" mass="2628">MSNLLFPFFRTVIMSYWLSQF</sequence>
<dbReference type="AlphaFoldDB" id="A0A0A9G2R6"/>
<reference evidence="1" key="2">
    <citation type="journal article" date="2015" name="Data Brief">
        <title>Shoot transcriptome of the giant reed, Arundo donax.</title>
        <authorList>
            <person name="Barrero R.A."/>
            <person name="Guerrero F.D."/>
            <person name="Moolhuijzen P."/>
            <person name="Goolsby J.A."/>
            <person name="Tidwell J."/>
            <person name="Bellgard S.E."/>
            <person name="Bellgard M.I."/>
        </authorList>
    </citation>
    <scope>NUCLEOTIDE SEQUENCE</scope>
    <source>
        <tissue evidence="1">Shoot tissue taken approximately 20 cm above the soil surface</tissue>
    </source>
</reference>
<organism evidence="1">
    <name type="scientific">Arundo donax</name>
    <name type="common">Giant reed</name>
    <name type="synonym">Donax arundinaceus</name>
    <dbReference type="NCBI Taxonomy" id="35708"/>
    <lineage>
        <taxon>Eukaryota</taxon>
        <taxon>Viridiplantae</taxon>
        <taxon>Streptophyta</taxon>
        <taxon>Embryophyta</taxon>
        <taxon>Tracheophyta</taxon>
        <taxon>Spermatophyta</taxon>
        <taxon>Magnoliopsida</taxon>
        <taxon>Liliopsida</taxon>
        <taxon>Poales</taxon>
        <taxon>Poaceae</taxon>
        <taxon>PACMAD clade</taxon>
        <taxon>Arundinoideae</taxon>
        <taxon>Arundineae</taxon>
        <taxon>Arundo</taxon>
    </lineage>
</organism>
<protein>
    <submittedName>
        <fullName evidence="1">Uncharacterized protein</fullName>
    </submittedName>
</protein>
<accession>A0A0A9G2R6</accession>